<reference evidence="1 2" key="1">
    <citation type="submission" date="2022-07" db="EMBL/GenBank/DDBJ databases">
        <title>Degradation activity of malathion, p-nitrophenol and potential low-temperature adaptation strategy of Rhodococcus sp. FXJ9.536.</title>
        <authorList>
            <person name="Huang J."/>
            <person name="Huang Y."/>
        </authorList>
    </citation>
    <scope>NUCLEOTIDE SEQUENCE [LARGE SCALE GENOMIC DNA]</scope>
    <source>
        <strain evidence="1 2">FXJ9.536</strain>
    </source>
</reference>
<sequence>MTAEQRGALERVRDAHAVLRSFMYLTDPNIPTPVRVDTYRQLTDELMEAVGAAQTAGVPEAVIFDNM</sequence>
<accession>A0ABT1QBR1</accession>
<keyword evidence="2" id="KW-1185">Reference proteome</keyword>
<evidence type="ECO:0000313" key="2">
    <source>
        <dbReference type="Proteomes" id="UP001524501"/>
    </source>
</evidence>
<gene>
    <name evidence="1" type="ORF">NOF53_11100</name>
</gene>
<proteinExistence type="predicted"/>
<name>A0ABT1QBR1_9NOCA</name>
<dbReference type="Proteomes" id="UP001524501">
    <property type="component" value="Unassembled WGS sequence"/>
</dbReference>
<protein>
    <submittedName>
        <fullName evidence="1">Uncharacterized protein</fullName>
    </submittedName>
</protein>
<organism evidence="1 2">
    <name type="scientific">Rhodococcus tibetensis</name>
    <dbReference type="NCBI Taxonomy" id="2965064"/>
    <lineage>
        <taxon>Bacteria</taxon>
        <taxon>Bacillati</taxon>
        <taxon>Actinomycetota</taxon>
        <taxon>Actinomycetes</taxon>
        <taxon>Mycobacteriales</taxon>
        <taxon>Nocardiaceae</taxon>
        <taxon>Rhodococcus</taxon>
    </lineage>
</organism>
<dbReference type="RefSeq" id="WP_255968131.1">
    <property type="nucleotide sequence ID" value="NZ_JANFQF010000007.1"/>
</dbReference>
<comment type="caution">
    <text evidence="1">The sequence shown here is derived from an EMBL/GenBank/DDBJ whole genome shotgun (WGS) entry which is preliminary data.</text>
</comment>
<dbReference type="EMBL" id="JANFQF010000007">
    <property type="protein sequence ID" value="MCQ4119706.1"/>
    <property type="molecule type" value="Genomic_DNA"/>
</dbReference>
<evidence type="ECO:0000313" key="1">
    <source>
        <dbReference type="EMBL" id="MCQ4119706.1"/>
    </source>
</evidence>